<keyword evidence="4" id="KW-0175">Coiled coil</keyword>
<dbReference type="GO" id="GO:0070062">
    <property type="term" value="C:extracellular exosome"/>
    <property type="evidence" value="ECO:0007669"/>
    <property type="project" value="TreeGrafter"/>
</dbReference>
<feature type="repeat" description="TPR" evidence="3">
    <location>
        <begin position="928"/>
        <end position="961"/>
    </location>
</feature>
<feature type="compositionally biased region" description="Basic and acidic residues" evidence="5">
    <location>
        <begin position="362"/>
        <end position="379"/>
    </location>
</feature>
<feature type="compositionally biased region" description="Acidic residues" evidence="5">
    <location>
        <begin position="380"/>
        <end position="398"/>
    </location>
</feature>
<feature type="region of interest" description="Disordered" evidence="5">
    <location>
        <begin position="253"/>
        <end position="441"/>
    </location>
</feature>
<feature type="compositionally biased region" description="Basic and acidic residues" evidence="5">
    <location>
        <begin position="330"/>
        <end position="351"/>
    </location>
</feature>
<evidence type="ECO:0000256" key="1">
    <source>
        <dbReference type="ARBA" id="ARBA00022737"/>
    </source>
</evidence>
<dbReference type="Pfam" id="PF13432">
    <property type="entry name" value="TPR_16"/>
    <property type="match status" value="1"/>
</dbReference>
<feature type="compositionally biased region" description="Acidic residues" evidence="5">
    <location>
        <begin position="309"/>
        <end position="329"/>
    </location>
</feature>
<keyword evidence="2 3" id="KW-0802">TPR repeat</keyword>
<comment type="caution">
    <text evidence="7">The sequence shown here is derived from an EMBL/GenBank/DDBJ whole genome shotgun (WGS) entry which is preliminary data.</text>
</comment>
<dbReference type="SMART" id="SM00028">
    <property type="entry name" value="TPR"/>
    <property type="match status" value="5"/>
</dbReference>
<evidence type="ECO:0000256" key="2">
    <source>
        <dbReference type="ARBA" id="ARBA00022803"/>
    </source>
</evidence>
<evidence type="ECO:0000313" key="8">
    <source>
        <dbReference type="Proteomes" id="UP000324638"/>
    </source>
</evidence>
<evidence type="ECO:0000256" key="3">
    <source>
        <dbReference type="PROSITE-ProRule" id="PRU00339"/>
    </source>
</evidence>
<dbReference type="PROSITE" id="PS50005">
    <property type="entry name" value="TPR"/>
    <property type="match status" value="3"/>
</dbReference>
<dbReference type="InterPro" id="IPR011990">
    <property type="entry name" value="TPR-like_helical_dom_sf"/>
</dbReference>
<dbReference type="EMBL" id="SAXU01000001">
    <property type="protein sequence ID" value="TXJ21178.1"/>
    <property type="molecule type" value="Genomic_DNA"/>
</dbReference>
<evidence type="ECO:0000256" key="4">
    <source>
        <dbReference type="SAM" id="Coils"/>
    </source>
</evidence>
<evidence type="ECO:0000256" key="5">
    <source>
        <dbReference type="SAM" id="MobiDB-lite"/>
    </source>
</evidence>
<feature type="compositionally biased region" description="Basic and acidic residues" evidence="5">
    <location>
        <begin position="257"/>
        <end position="274"/>
    </location>
</feature>
<feature type="compositionally biased region" description="Low complexity" evidence="5">
    <location>
        <begin position="138"/>
        <end position="167"/>
    </location>
</feature>
<keyword evidence="1" id="KW-0677">Repeat</keyword>
<proteinExistence type="predicted"/>
<feature type="compositionally biased region" description="Low complexity" evidence="5">
    <location>
        <begin position="97"/>
        <end position="106"/>
    </location>
</feature>
<dbReference type="InterPro" id="IPR019734">
    <property type="entry name" value="TPR_rpt"/>
</dbReference>
<feature type="coiled-coil region" evidence="4">
    <location>
        <begin position="187"/>
        <end position="234"/>
    </location>
</feature>
<feature type="compositionally biased region" description="Acidic residues" evidence="5">
    <location>
        <begin position="424"/>
        <end position="435"/>
    </location>
</feature>
<dbReference type="NCBIfam" id="NF047371">
    <property type="entry name" value="FlcA_CTERM"/>
    <property type="match status" value="1"/>
</dbReference>
<evidence type="ECO:0000313" key="7">
    <source>
        <dbReference type="EMBL" id="TXJ21178.1"/>
    </source>
</evidence>
<keyword evidence="6" id="KW-1133">Transmembrane helix</keyword>
<dbReference type="AlphaFoldDB" id="A0A5C8D899"/>
<name>A0A5C8D899_9SPIR</name>
<feature type="compositionally biased region" description="Basic and acidic residues" evidence="5">
    <location>
        <begin position="399"/>
        <end position="423"/>
    </location>
</feature>
<dbReference type="PANTHER" id="PTHR44314:SF1">
    <property type="entry name" value="CILIA- AND FLAGELLA-ASSOCIATED PROTEIN 70"/>
    <property type="match status" value="1"/>
</dbReference>
<feature type="compositionally biased region" description="Acidic residues" evidence="5">
    <location>
        <begin position="275"/>
        <end position="291"/>
    </location>
</feature>
<evidence type="ECO:0000256" key="6">
    <source>
        <dbReference type="SAM" id="Phobius"/>
    </source>
</evidence>
<protein>
    <submittedName>
        <fullName evidence="7">Tetratricopeptide repeat protein</fullName>
    </submittedName>
</protein>
<organism evidence="7 8">
    <name type="scientific">Brachyspira aalborgi</name>
    <dbReference type="NCBI Taxonomy" id="29522"/>
    <lineage>
        <taxon>Bacteria</taxon>
        <taxon>Pseudomonadati</taxon>
        <taxon>Spirochaetota</taxon>
        <taxon>Spirochaetia</taxon>
        <taxon>Brachyspirales</taxon>
        <taxon>Brachyspiraceae</taxon>
        <taxon>Brachyspira</taxon>
    </lineage>
</organism>
<feature type="repeat" description="TPR" evidence="3">
    <location>
        <begin position="626"/>
        <end position="659"/>
    </location>
</feature>
<keyword evidence="6" id="KW-0812">Transmembrane</keyword>
<feature type="repeat" description="TPR" evidence="3">
    <location>
        <begin position="856"/>
        <end position="889"/>
    </location>
</feature>
<dbReference type="InterPro" id="IPR058109">
    <property type="entry name" value="FlcA_C"/>
</dbReference>
<keyword evidence="6" id="KW-0472">Membrane</keyword>
<accession>A0A5C8D899</accession>
<feature type="region of interest" description="Disordered" evidence="5">
    <location>
        <begin position="97"/>
        <end position="167"/>
    </location>
</feature>
<feature type="transmembrane region" description="Helical" evidence="6">
    <location>
        <begin position="564"/>
        <end position="587"/>
    </location>
</feature>
<dbReference type="Proteomes" id="UP000324638">
    <property type="component" value="Unassembled WGS sequence"/>
</dbReference>
<gene>
    <name evidence="7" type="ORF">EPJ79_08620</name>
</gene>
<dbReference type="RefSeq" id="WP_147739185.1">
    <property type="nucleotide sequence ID" value="NZ_SAXU01000001.1"/>
</dbReference>
<feature type="compositionally biased region" description="Acidic residues" evidence="5">
    <location>
        <begin position="124"/>
        <end position="133"/>
    </location>
</feature>
<sequence>MPKIEDLERLGSVALLIGNKKLPEELSKNDYDAFKSVFTNEYMENSKPTEDNDLPSIDEIDNLLSNDEDNIIKDNDIDDLGLPNDLGLEEDDKILSNLDDLGLPDNLGEEKEDEKISSDINDLNLEENNLEEGDSNKLPILDDLPLPDNLSDTKNSNNTNDKNISNDLGISDISHLSDSGDFDNNVIEETLEENDNDIEENDFKEDNENLEEILDNDNLKIEEAEESKDSYIEDNIIEDNLIKEDISEENILDNEEELKIESDKEKEDEKIEAKSEEEDINLDDLENILDDDNLKFEDNKEIEKSENKIEDDDSHLEDLEGILEDEEEESKSKESEKIEDKAEEDATHLDNLEGILDDIEEESKIESDKEKEDEKIEAKSEEEDINLDDLENILDEEDTKIPEETENYKEPEKTEDKITKDETKEEIDDLPDLDSIENTNEIKEEAPVQIMEGGTSLPSPDTADKLGASRYENVDDNIDHDKVIDSIKNLSPLTRYHVLDAILNEKLDQASMRELLEALDSEKSNEDITELINRELGLSIKEYGKSGILELIPIPNSLKDYAHIIRVAAVFLILFVGIVLLSYQFVYKPIKANEYFKKGLADIYKGAYNNAEINFAQGDKLKPKQIKWFNRYGKAYIERERFDSALAKIEGALNIKPRDFDSRVLFGYYYRSKGEKQLSEEDYIKGEELYNDMLSYVTKKNQLKTVYDERGILMISRAKNLSQANYYDNAYNNYIQMINLFGDNVIARKRAMLIRIYQDNYKQVKALQEHINNLKSGYIDDDVYPKLARYLLNNNDFYGSRTLLEKILKKYPSNLEAIIGYADYQARLKHYEKARDILINTALPMFENNPYRRGKEFVYNMLGQIYYNLGEFGNSINNFNAALEINKTYPDANYNLANLYFYQDKDYEKAKEHYQLAYDNLPPELRGDKLLYNLSWIYYLNNEFDRAFEGFNALFQKNPSNSVVSYALGNSLLHLDRANLANGFYRNALNQILARREKLGRLEMRTESDFFLLSYLASLYNNMGVSYAYNSTIENNAQNEREAFKNFVLASEYFDQIRTSNIDLERMEKRTIILENNNIGVATYNVMAIQSKRNLKDAVMIDDYIPKDIYYVR</sequence>
<dbReference type="Pfam" id="PF13414">
    <property type="entry name" value="TPR_11"/>
    <property type="match status" value="1"/>
</dbReference>
<dbReference type="Gene3D" id="1.25.40.10">
    <property type="entry name" value="Tetratricopeptide repeat domain"/>
    <property type="match status" value="2"/>
</dbReference>
<dbReference type="SUPFAM" id="SSF48452">
    <property type="entry name" value="TPR-like"/>
    <property type="match status" value="3"/>
</dbReference>
<dbReference type="InterPro" id="IPR052628">
    <property type="entry name" value="CFAP70"/>
</dbReference>
<reference evidence="7 8" key="1">
    <citation type="journal article" date="1992" name="Lakartidningen">
        <title>[Penicillin V and not amoxicillin is the first choice preparation in acute otitis].</title>
        <authorList>
            <person name="Kamme C."/>
            <person name="Lundgren K."/>
            <person name="Prellner K."/>
        </authorList>
    </citation>
    <scope>NUCLEOTIDE SEQUENCE [LARGE SCALE GENOMIC DNA]</scope>
    <source>
        <strain evidence="7 8">513A</strain>
    </source>
</reference>
<feature type="compositionally biased region" description="Basic and acidic residues" evidence="5">
    <location>
        <begin position="292"/>
        <end position="308"/>
    </location>
</feature>
<dbReference type="PANTHER" id="PTHR44314">
    <property type="entry name" value="CILIA- AND FLAGELLA-ASSOCIATED PROTEIN 70"/>
    <property type="match status" value="1"/>
</dbReference>